<name>A0A6P8W719_DROAB</name>
<keyword evidence="6 7" id="KW-0472">Membrane</keyword>
<keyword evidence="4" id="KW-0808">Transferase</keyword>
<comment type="subcellular location">
    <subcellularLocation>
        <location evidence="1">Golgi apparatus membrane</location>
        <topology evidence="1">Single-pass type II membrane protein</topology>
    </subcellularLocation>
</comment>
<dbReference type="PANTHER" id="PTHR12042:SF21">
    <property type="entry name" value="ALPHA1,4-GALACTOSYLTRANSFERASE 1-RELATED"/>
    <property type="match status" value="1"/>
</dbReference>
<feature type="transmembrane region" description="Helical" evidence="7">
    <location>
        <begin position="21"/>
        <end position="39"/>
    </location>
</feature>
<evidence type="ECO:0000313" key="10">
    <source>
        <dbReference type="RefSeq" id="XP_034099426.2"/>
    </source>
</evidence>
<dbReference type="InterPro" id="IPR029044">
    <property type="entry name" value="Nucleotide-diphossugar_trans"/>
</dbReference>
<dbReference type="GO" id="GO:0006688">
    <property type="term" value="P:glycosphingolipid biosynthetic process"/>
    <property type="evidence" value="ECO:0007669"/>
    <property type="project" value="TreeGrafter"/>
</dbReference>
<dbReference type="Proteomes" id="UP000515160">
    <property type="component" value="Chromosome 2L"/>
</dbReference>
<evidence type="ECO:0000259" key="8">
    <source>
        <dbReference type="Pfam" id="PF04572"/>
    </source>
</evidence>
<dbReference type="Pfam" id="PF04572">
    <property type="entry name" value="Gb3_synth"/>
    <property type="match status" value="1"/>
</dbReference>
<dbReference type="Pfam" id="PF04488">
    <property type="entry name" value="Gly_transf_sug"/>
    <property type="match status" value="1"/>
</dbReference>
<dbReference type="GO" id="GO:0035248">
    <property type="term" value="F:alpha-1,4-N-acetylgalactosaminyltransferase activity"/>
    <property type="evidence" value="ECO:0007669"/>
    <property type="project" value="TreeGrafter"/>
</dbReference>
<proteinExistence type="inferred from homology"/>
<dbReference type="GeneID" id="117564672"/>
<keyword evidence="5" id="KW-0333">Golgi apparatus</keyword>
<gene>
    <name evidence="10" type="primary">LOC117564672</name>
</gene>
<evidence type="ECO:0000313" key="9">
    <source>
        <dbReference type="Proteomes" id="UP000515160"/>
    </source>
</evidence>
<keyword evidence="3" id="KW-0328">Glycosyltransferase</keyword>
<dbReference type="InterPro" id="IPR007577">
    <property type="entry name" value="GlycoTrfase_DXD_sugar-bd_CS"/>
</dbReference>
<evidence type="ECO:0000256" key="6">
    <source>
        <dbReference type="ARBA" id="ARBA00023136"/>
    </source>
</evidence>
<sequence>MFQRRKSIRTRLMNSAKYLMLPFLVINACIIITMIRYTAKKPIKYNTCYMDAISLAMQNRTPIEDGGPIPLEDVLLSDDQPTPGESIFFLETTCPCSDPKYYMLNLASREACAIESAALHNPSMNIFVLFACANSRQQVDPTTEAILSYSNVKLRRVNLWQLAKNTSIHDWISKDELFRSRFLMVNLSDLLRLLTLYRFGGIYMDMDVVVLRSFENEPPNFVGAESKVKIGNSILRLEPKGFGHKIIEYFLLDYQMNYNGDIWAVNGPVSLSRVMSYICNTNNITVMQSDQRRCQGIKVFRSSDFYAISDWAYFFEPQFANETMELLKNSYAAHLWGHISTQRDLRVNSNSAYIQLATQNCPKVLAAARKWFD</sequence>
<evidence type="ECO:0000256" key="4">
    <source>
        <dbReference type="ARBA" id="ARBA00022679"/>
    </source>
</evidence>
<protein>
    <submittedName>
        <fullName evidence="10">Lactosylceramide 4-alpha-galactosyltransferase-like</fullName>
    </submittedName>
</protein>
<dbReference type="InterPro" id="IPR051981">
    <property type="entry name" value="Glycosyltransf_32"/>
</dbReference>
<dbReference type="GO" id="GO:0000139">
    <property type="term" value="C:Golgi membrane"/>
    <property type="evidence" value="ECO:0007669"/>
    <property type="project" value="UniProtKB-SubCell"/>
</dbReference>
<evidence type="ECO:0000256" key="5">
    <source>
        <dbReference type="ARBA" id="ARBA00023034"/>
    </source>
</evidence>
<keyword evidence="9" id="KW-1185">Reference proteome</keyword>
<evidence type="ECO:0000256" key="2">
    <source>
        <dbReference type="ARBA" id="ARBA00009003"/>
    </source>
</evidence>
<reference evidence="10" key="1">
    <citation type="submission" date="2025-08" db="UniProtKB">
        <authorList>
            <consortium name="RefSeq"/>
        </authorList>
    </citation>
    <scope>IDENTIFICATION</scope>
    <source>
        <strain evidence="10">15112-1751.03</strain>
        <tissue evidence="10">Whole Adult</tissue>
    </source>
</reference>
<evidence type="ECO:0000256" key="3">
    <source>
        <dbReference type="ARBA" id="ARBA00022676"/>
    </source>
</evidence>
<dbReference type="Gene3D" id="3.90.550.20">
    <property type="match status" value="1"/>
</dbReference>
<dbReference type="SUPFAM" id="SSF53448">
    <property type="entry name" value="Nucleotide-diphospho-sugar transferases"/>
    <property type="match status" value="1"/>
</dbReference>
<keyword evidence="7" id="KW-0812">Transmembrane</keyword>
<feature type="domain" description="Alpha 1,4-glycosyltransferase" evidence="8">
    <location>
        <begin position="241"/>
        <end position="367"/>
    </location>
</feature>
<evidence type="ECO:0000256" key="1">
    <source>
        <dbReference type="ARBA" id="ARBA00004323"/>
    </source>
</evidence>
<evidence type="ECO:0000256" key="7">
    <source>
        <dbReference type="SAM" id="Phobius"/>
    </source>
</evidence>
<dbReference type="PANTHER" id="PTHR12042">
    <property type="entry name" value="LACTOSYLCERAMIDE 4-ALPHA-GALACTOSYLTRANSFERASE ALPHA- 1,4-GALACTOSYLTRANSFERASE"/>
    <property type="match status" value="1"/>
</dbReference>
<keyword evidence="7" id="KW-1133">Transmembrane helix</keyword>
<accession>A0A6P8W719</accession>
<dbReference type="RefSeq" id="XP_034099426.2">
    <property type="nucleotide sequence ID" value="XM_034243535.2"/>
</dbReference>
<comment type="similarity">
    <text evidence="2">Belongs to the glycosyltransferase 32 family.</text>
</comment>
<dbReference type="AlphaFoldDB" id="A0A6P8W719"/>
<dbReference type="OrthoDB" id="409543at2759"/>
<organism evidence="9 10">
    <name type="scientific">Drosophila albomicans</name>
    <name type="common">Fruit fly</name>
    <dbReference type="NCBI Taxonomy" id="7291"/>
    <lineage>
        <taxon>Eukaryota</taxon>
        <taxon>Metazoa</taxon>
        <taxon>Ecdysozoa</taxon>
        <taxon>Arthropoda</taxon>
        <taxon>Hexapoda</taxon>
        <taxon>Insecta</taxon>
        <taxon>Pterygota</taxon>
        <taxon>Neoptera</taxon>
        <taxon>Endopterygota</taxon>
        <taxon>Diptera</taxon>
        <taxon>Brachycera</taxon>
        <taxon>Muscomorpha</taxon>
        <taxon>Ephydroidea</taxon>
        <taxon>Drosophilidae</taxon>
        <taxon>Drosophila</taxon>
    </lineage>
</organism>
<dbReference type="InterPro" id="IPR007652">
    <property type="entry name" value="A1-4-GlycosylTfrase_dom"/>
</dbReference>